<evidence type="ECO:0000313" key="2">
    <source>
        <dbReference type="EMBL" id="GLC58396.1"/>
    </source>
</evidence>
<proteinExistence type="predicted"/>
<protein>
    <submittedName>
        <fullName evidence="2">Uncharacterized protein</fullName>
    </submittedName>
</protein>
<comment type="caution">
    <text evidence="2">The sequence shown here is derived from an EMBL/GenBank/DDBJ whole genome shotgun (WGS) entry which is preliminary data.</text>
</comment>
<accession>A0A9W6F7C7</accession>
<feature type="compositionally biased region" description="Polar residues" evidence="1">
    <location>
        <begin position="370"/>
        <end position="382"/>
    </location>
</feature>
<feature type="compositionally biased region" description="Acidic residues" evidence="1">
    <location>
        <begin position="452"/>
        <end position="464"/>
    </location>
</feature>
<feature type="region of interest" description="Disordered" evidence="1">
    <location>
        <begin position="363"/>
        <end position="554"/>
    </location>
</feature>
<feature type="compositionally biased region" description="Polar residues" evidence="1">
    <location>
        <begin position="147"/>
        <end position="156"/>
    </location>
</feature>
<organism evidence="2 3">
    <name type="scientific">Pleodorina starrii</name>
    <dbReference type="NCBI Taxonomy" id="330485"/>
    <lineage>
        <taxon>Eukaryota</taxon>
        <taxon>Viridiplantae</taxon>
        <taxon>Chlorophyta</taxon>
        <taxon>core chlorophytes</taxon>
        <taxon>Chlorophyceae</taxon>
        <taxon>CS clade</taxon>
        <taxon>Chlamydomonadales</taxon>
        <taxon>Volvocaceae</taxon>
        <taxon>Pleodorina</taxon>
    </lineage>
</organism>
<evidence type="ECO:0000256" key="1">
    <source>
        <dbReference type="SAM" id="MobiDB-lite"/>
    </source>
</evidence>
<evidence type="ECO:0000313" key="3">
    <source>
        <dbReference type="Proteomes" id="UP001165080"/>
    </source>
</evidence>
<feature type="compositionally biased region" description="Basic and acidic residues" evidence="1">
    <location>
        <begin position="496"/>
        <end position="515"/>
    </location>
</feature>
<feature type="region of interest" description="Disordered" evidence="1">
    <location>
        <begin position="226"/>
        <end position="250"/>
    </location>
</feature>
<gene>
    <name evidence="2" type="primary">PLESTMB000678</name>
    <name evidence="2" type="ORF">PLESTB_001354200</name>
</gene>
<dbReference type="EMBL" id="BRXU01000022">
    <property type="protein sequence ID" value="GLC58396.1"/>
    <property type="molecule type" value="Genomic_DNA"/>
</dbReference>
<keyword evidence="3" id="KW-1185">Reference proteome</keyword>
<reference evidence="2 3" key="1">
    <citation type="journal article" date="2023" name="Commun. Biol.">
        <title>Reorganization of the ancestral sex-determining regions during the evolution of trioecy in Pleodorina starrii.</title>
        <authorList>
            <person name="Takahashi K."/>
            <person name="Suzuki S."/>
            <person name="Kawai-Toyooka H."/>
            <person name="Yamamoto K."/>
            <person name="Hamaji T."/>
            <person name="Ootsuki R."/>
            <person name="Yamaguchi H."/>
            <person name="Kawachi M."/>
            <person name="Higashiyama T."/>
            <person name="Nozaki H."/>
        </authorList>
    </citation>
    <scope>NUCLEOTIDE SEQUENCE [LARGE SCALE GENOMIC DNA]</scope>
    <source>
        <strain evidence="2 3">NIES-4479</strain>
    </source>
</reference>
<feature type="region of interest" description="Disordered" evidence="1">
    <location>
        <begin position="114"/>
        <end position="160"/>
    </location>
</feature>
<feature type="compositionally biased region" description="Basic and acidic residues" evidence="1">
    <location>
        <begin position="403"/>
        <end position="412"/>
    </location>
</feature>
<name>A0A9W6F7C7_9CHLO</name>
<sequence>MSTTGDPLNSEVAELLERTDTLLRTSSAAGDRFPSDAGRSERLSLRSSLTGRVRASVSSIHSSAETDGGEPLMEVAARLRTSMDGPSRKFSPRQLKLETSPTKFQGVDILRKVPDLDSENPTPRLLDHSSRPPPSVADTASGCLDQSGPTSINMSFRGSKDRGRAYNSFGGLHDMLSMVDPLMAPASPPPPAPVAGGTSSGRLSFASGSFAGNGGKGSAASITAADMKPQRMRSPSRLGSPALSPRSPLYKSSSLGGVSNLAAPLSGPGAKGSRRAQLQALLSKDLAQPHDVVKFKAEVKNLTQPPANVVQLAGDLQEKFDRVNRKLKNWNLIETAATERFNAAMDTALEALFSRINLAWPSGDQPAVASDSSAGQPPNSAYDSLRSGAHRKGGRPEPAQRGQPDKDSDYVLRRSCRYGPPAAATDSSRRTDDADEAGYGSPSSLASQRYDWDEDLSTTTDAEEDTSRGSTRRGGSKSSRTRSGGRARGVAPGQCDDGRGREARSGSMGRGHDADDPLASARTDAEGGRGGRRSHRQVSDVASGIPGQRPASATHAWHVGPNGTYLTGPMQPSQPQPAASAPGPMFGAGFPVPGASAMFGLLQQPFMSSSATYSAPSAAAAGYQVPLSGPKGAGGYPPSAQQYCVAADARHGLPAASAAMGGAKPPDMGTAWKPALGVDVAGGFPFASSGLWTQLYGVSAAPTNPIYGVTSTVSATDSHPASYFAPTASSGRDAPMPSAAAPELCATASTAALHSAGWPAPSAHSRVQVPAAAHGAQESSASGPAPMPAGFDMTDLRGALHSIPYKSAYGYGPGVGGPSVQALAAFAGMGDLMGAIPHMPGGHTVTYGAAGAMGHERHAAGQYFR</sequence>
<feature type="compositionally biased region" description="Basic residues" evidence="1">
    <location>
        <begin position="470"/>
        <end position="485"/>
    </location>
</feature>
<dbReference type="AlphaFoldDB" id="A0A9W6F7C7"/>
<dbReference type="OrthoDB" id="549487at2759"/>
<dbReference type="Proteomes" id="UP001165080">
    <property type="component" value="Unassembled WGS sequence"/>
</dbReference>